<protein>
    <submittedName>
        <fullName evidence="3 4">Uncharacterized protein</fullName>
    </submittedName>
</protein>
<reference evidence="3 5" key="2">
    <citation type="journal article" date="2013" name="Nature">
        <title>Insights into bilaterian evolution from three spiralian genomes.</title>
        <authorList>
            <person name="Simakov O."/>
            <person name="Marletaz F."/>
            <person name="Cho S.J."/>
            <person name="Edsinger-Gonzales E."/>
            <person name="Havlak P."/>
            <person name="Hellsten U."/>
            <person name="Kuo D.H."/>
            <person name="Larsson T."/>
            <person name="Lv J."/>
            <person name="Arendt D."/>
            <person name="Savage R."/>
            <person name="Osoegawa K."/>
            <person name="de Jong P."/>
            <person name="Grimwood J."/>
            <person name="Chapman J.A."/>
            <person name="Shapiro H."/>
            <person name="Aerts A."/>
            <person name="Otillar R.P."/>
            <person name="Terry A.Y."/>
            <person name="Boore J.L."/>
            <person name="Grigoriev I.V."/>
            <person name="Lindberg D.R."/>
            <person name="Seaver E.C."/>
            <person name="Weisblat D.A."/>
            <person name="Putnam N.H."/>
            <person name="Rokhsar D.S."/>
        </authorList>
    </citation>
    <scope>NUCLEOTIDE SEQUENCE</scope>
    <source>
        <strain evidence="3 5">I ESC-2004</strain>
    </source>
</reference>
<dbReference type="EMBL" id="AMQN01007929">
    <property type="status" value="NOT_ANNOTATED_CDS"/>
    <property type="molecule type" value="Genomic_DNA"/>
</dbReference>
<evidence type="ECO:0000256" key="2">
    <source>
        <dbReference type="SAM" id="Phobius"/>
    </source>
</evidence>
<evidence type="ECO:0000313" key="3">
    <source>
        <dbReference type="EMBL" id="ELU05206.1"/>
    </source>
</evidence>
<gene>
    <name evidence="3" type="ORF">CAPTEDRAFT_227165</name>
</gene>
<keyword evidence="2" id="KW-0812">Transmembrane</keyword>
<dbReference type="HOGENOM" id="CLU_1316526_0_0_1"/>
<feature type="compositionally biased region" description="Polar residues" evidence="1">
    <location>
        <begin position="63"/>
        <end position="84"/>
    </location>
</feature>
<keyword evidence="5" id="KW-1185">Reference proteome</keyword>
<keyword evidence="2" id="KW-1133">Transmembrane helix</keyword>
<feature type="region of interest" description="Disordered" evidence="1">
    <location>
        <begin position="40"/>
        <end position="123"/>
    </location>
</feature>
<feature type="compositionally biased region" description="Polar residues" evidence="1">
    <location>
        <begin position="95"/>
        <end position="111"/>
    </location>
</feature>
<accession>R7UP82</accession>
<dbReference type="EnsemblMetazoa" id="CapteT227165">
    <property type="protein sequence ID" value="CapteP227165"/>
    <property type="gene ID" value="CapteG227165"/>
</dbReference>
<proteinExistence type="predicted"/>
<reference evidence="4" key="3">
    <citation type="submission" date="2015-06" db="UniProtKB">
        <authorList>
            <consortium name="EnsemblMetazoa"/>
        </authorList>
    </citation>
    <scope>IDENTIFICATION</scope>
</reference>
<keyword evidence="2" id="KW-0472">Membrane</keyword>
<organism evidence="3">
    <name type="scientific">Capitella teleta</name>
    <name type="common">Polychaete worm</name>
    <dbReference type="NCBI Taxonomy" id="283909"/>
    <lineage>
        <taxon>Eukaryota</taxon>
        <taxon>Metazoa</taxon>
        <taxon>Spiralia</taxon>
        <taxon>Lophotrochozoa</taxon>
        <taxon>Annelida</taxon>
        <taxon>Polychaeta</taxon>
        <taxon>Sedentaria</taxon>
        <taxon>Scolecida</taxon>
        <taxon>Capitellidae</taxon>
        <taxon>Capitella</taxon>
    </lineage>
</organism>
<evidence type="ECO:0000256" key="1">
    <source>
        <dbReference type="SAM" id="MobiDB-lite"/>
    </source>
</evidence>
<dbReference type="Proteomes" id="UP000014760">
    <property type="component" value="Unassembled WGS sequence"/>
</dbReference>
<feature type="transmembrane region" description="Helical" evidence="2">
    <location>
        <begin position="12"/>
        <end position="33"/>
    </location>
</feature>
<evidence type="ECO:0000313" key="4">
    <source>
        <dbReference type="EnsemblMetazoa" id="CapteP227165"/>
    </source>
</evidence>
<dbReference type="AlphaFoldDB" id="R7UP82"/>
<sequence length="209" mass="23002">MDEETKTKVIIAGSVGGASMLSVTLIVLAALLCRHRMKETRRKKKLLQREETQVASSSESSSPQETTDGPTPLPSSSDTGSSVYPSEHPIADLSGSYTPRTSRSVNTNSCPMQADSPDPASDSTLSYKFQPMWTSSHSSQDYSNRVFHSSRGALQHERVSRELSITIYPAYPSRDYVELDGRETRQVEVLNGDAYTKMNRTGEMKSSVT</sequence>
<dbReference type="EMBL" id="KB301731">
    <property type="protein sequence ID" value="ELU05206.1"/>
    <property type="molecule type" value="Genomic_DNA"/>
</dbReference>
<name>R7UP82_CAPTE</name>
<evidence type="ECO:0000313" key="5">
    <source>
        <dbReference type="Proteomes" id="UP000014760"/>
    </source>
</evidence>
<reference evidence="5" key="1">
    <citation type="submission" date="2012-12" db="EMBL/GenBank/DDBJ databases">
        <authorList>
            <person name="Hellsten U."/>
            <person name="Grimwood J."/>
            <person name="Chapman J.A."/>
            <person name="Shapiro H."/>
            <person name="Aerts A."/>
            <person name="Otillar R.P."/>
            <person name="Terry A.Y."/>
            <person name="Boore J.L."/>
            <person name="Simakov O."/>
            <person name="Marletaz F."/>
            <person name="Cho S.-J."/>
            <person name="Edsinger-Gonzales E."/>
            <person name="Havlak P."/>
            <person name="Kuo D.-H."/>
            <person name="Larsson T."/>
            <person name="Lv J."/>
            <person name="Arendt D."/>
            <person name="Savage R."/>
            <person name="Osoegawa K."/>
            <person name="de Jong P."/>
            <person name="Lindberg D.R."/>
            <person name="Seaver E.C."/>
            <person name="Weisblat D.A."/>
            <person name="Putnam N.H."/>
            <person name="Grigoriev I.V."/>
            <person name="Rokhsar D.S."/>
        </authorList>
    </citation>
    <scope>NUCLEOTIDE SEQUENCE</scope>
    <source>
        <strain evidence="5">I ESC-2004</strain>
    </source>
</reference>